<gene>
    <name evidence="10" type="ORF">Wenmar_02687</name>
</gene>
<evidence type="ECO:0000256" key="2">
    <source>
        <dbReference type="ARBA" id="ARBA00022500"/>
    </source>
</evidence>
<evidence type="ECO:0000259" key="8">
    <source>
        <dbReference type="PROSITE" id="PS50113"/>
    </source>
</evidence>
<dbReference type="InterPro" id="IPR004090">
    <property type="entry name" value="Chemotax_Me-accpt_rcpt"/>
</dbReference>
<name>A0A0D0NKW6_9RHOB</name>
<dbReference type="GO" id="GO:0016020">
    <property type="term" value="C:membrane"/>
    <property type="evidence" value="ECO:0007669"/>
    <property type="project" value="UniProtKB-SubCell"/>
</dbReference>
<feature type="domain" description="PAC" evidence="8">
    <location>
        <begin position="88"/>
        <end position="142"/>
    </location>
</feature>
<evidence type="ECO:0000259" key="6">
    <source>
        <dbReference type="PROSITE" id="PS50111"/>
    </source>
</evidence>
<dbReference type="GO" id="GO:0006935">
    <property type="term" value="P:chemotaxis"/>
    <property type="evidence" value="ECO:0007669"/>
    <property type="project" value="UniProtKB-KW"/>
</dbReference>
<evidence type="ECO:0000313" key="11">
    <source>
        <dbReference type="Proteomes" id="UP000035100"/>
    </source>
</evidence>
<evidence type="ECO:0000256" key="4">
    <source>
        <dbReference type="PROSITE-ProRule" id="PRU00284"/>
    </source>
</evidence>
<dbReference type="Proteomes" id="UP000035100">
    <property type="component" value="Unassembled WGS sequence"/>
</dbReference>
<evidence type="ECO:0000259" key="9">
    <source>
        <dbReference type="PROSITE" id="PS50885"/>
    </source>
</evidence>
<evidence type="ECO:0000256" key="1">
    <source>
        <dbReference type="ARBA" id="ARBA00004370"/>
    </source>
</evidence>
<feature type="domain" description="PAS" evidence="7">
    <location>
        <begin position="17"/>
        <end position="61"/>
    </location>
</feature>
<dbReference type="CDD" id="cd00130">
    <property type="entry name" value="PAS"/>
    <property type="match status" value="1"/>
</dbReference>
<dbReference type="SUPFAM" id="SSF55785">
    <property type="entry name" value="PYP-like sensor domain (PAS domain)"/>
    <property type="match status" value="1"/>
</dbReference>
<dbReference type="OrthoDB" id="9765776at2"/>
<proteinExistence type="inferred from homology"/>
<dbReference type="InterPro" id="IPR000014">
    <property type="entry name" value="PAS"/>
</dbReference>
<reference evidence="10 11" key="1">
    <citation type="submission" date="2013-01" db="EMBL/GenBank/DDBJ databases">
        <authorList>
            <person name="Fiebig A."/>
            <person name="Goeker M."/>
            <person name="Klenk H.-P.P."/>
        </authorList>
    </citation>
    <scope>NUCLEOTIDE SEQUENCE [LARGE SCALE GENOMIC DNA]</scope>
    <source>
        <strain evidence="10 11">DSM 24838</strain>
    </source>
</reference>
<feature type="region of interest" description="Disordered" evidence="5">
    <location>
        <begin position="229"/>
        <end position="254"/>
    </location>
</feature>
<dbReference type="PATRIC" id="fig|1123501.6.peg.2798"/>
<dbReference type="InterPro" id="IPR051310">
    <property type="entry name" value="MCP_chemotaxis"/>
</dbReference>
<dbReference type="PROSITE" id="PS50112">
    <property type="entry name" value="PAS"/>
    <property type="match status" value="1"/>
</dbReference>
<dbReference type="Gene3D" id="1.10.287.950">
    <property type="entry name" value="Methyl-accepting chemotaxis protein"/>
    <property type="match status" value="1"/>
</dbReference>
<dbReference type="InterPro" id="IPR003660">
    <property type="entry name" value="HAMP_dom"/>
</dbReference>
<comment type="subcellular location">
    <subcellularLocation>
        <location evidence="1">Membrane</location>
    </subcellularLocation>
</comment>
<dbReference type="RefSeq" id="WP_018301586.1">
    <property type="nucleotide sequence ID" value="NZ_KB902277.1"/>
</dbReference>
<dbReference type="InterPro" id="IPR004089">
    <property type="entry name" value="MCPsignal_dom"/>
</dbReference>
<dbReference type="CDD" id="cd11386">
    <property type="entry name" value="MCP_signal"/>
    <property type="match status" value="1"/>
</dbReference>
<comment type="similarity">
    <text evidence="3">Belongs to the methyl-accepting chemotaxis (MCP) protein family.</text>
</comment>
<feature type="domain" description="HAMP" evidence="9">
    <location>
        <begin position="137"/>
        <end position="183"/>
    </location>
</feature>
<dbReference type="PANTHER" id="PTHR43531">
    <property type="entry name" value="PROTEIN ICFG"/>
    <property type="match status" value="1"/>
</dbReference>
<dbReference type="FunFam" id="1.10.287.950:FF:000001">
    <property type="entry name" value="Methyl-accepting chemotaxis sensory transducer"/>
    <property type="match status" value="1"/>
</dbReference>
<dbReference type="PROSITE" id="PS50111">
    <property type="entry name" value="CHEMOTAXIS_TRANSDUC_2"/>
    <property type="match status" value="1"/>
</dbReference>
<dbReference type="InterPro" id="IPR035965">
    <property type="entry name" value="PAS-like_dom_sf"/>
</dbReference>
<dbReference type="SUPFAM" id="SSF58104">
    <property type="entry name" value="Methyl-accepting chemotaxis protein (MCP) signaling domain"/>
    <property type="match status" value="1"/>
</dbReference>
<dbReference type="SMART" id="SM00304">
    <property type="entry name" value="HAMP"/>
    <property type="match status" value="1"/>
</dbReference>
<keyword evidence="11" id="KW-1185">Reference proteome</keyword>
<feature type="domain" description="Methyl-accepting transducer" evidence="6">
    <location>
        <begin position="188"/>
        <end position="417"/>
    </location>
</feature>
<dbReference type="InterPro" id="IPR000700">
    <property type="entry name" value="PAS-assoc_C"/>
</dbReference>
<keyword evidence="2" id="KW-0145">Chemotaxis</keyword>
<accession>A0A0D0NKW6</accession>
<dbReference type="NCBIfam" id="TIGR00229">
    <property type="entry name" value="sensory_box"/>
    <property type="match status" value="1"/>
</dbReference>
<dbReference type="SMART" id="SM00283">
    <property type="entry name" value="MA"/>
    <property type="match status" value="1"/>
</dbReference>
<dbReference type="STRING" id="1123501.Wenmar_02687"/>
<dbReference type="PROSITE" id="PS50885">
    <property type="entry name" value="HAMP"/>
    <property type="match status" value="1"/>
</dbReference>
<dbReference type="GO" id="GO:0007165">
    <property type="term" value="P:signal transduction"/>
    <property type="evidence" value="ECO:0007669"/>
    <property type="project" value="UniProtKB-KW"/>
</dbReference>
<evidence type="ECO:0000259" key="7">
    <source>
        <dbReference type="PROSITE" id="PS50112"/>
    </source>
</evidence>
<evidence type="ECO:0000313" key="10">
    <source>
        <dbReference type="EMBL" id="KIQ68955.1"/>
    </source>
</evidence>
<protein>
    <submittedName>
        <fullName evidence="10">Methyl-accepting chemotaxis sensory transducer with Pas/Pac sensor</fullName>
    </submittedName>
</protein>
<comment type="caution">
    <text evidence="10">The sequence shown here is derived from an EMBL/GenBank/DDBJ whole genome shotgun (WGS) entry which is preliminary data.</text>
</comment>
<dbReference type="Gene3D" id="3.30.450.20">
    <property type="entry name" value="PAS domain"/>
    <property type="match status" value="1"/>
</dbReference>
<evidence type="ECO:0000256" key="5">
    <source>
        <dbReference type="SAM" id="MobiDB-lite"/>
    </source>
</evidence>
<dbReference type="PROSITE" id="PS50113">
    <property type="entry name" value="PAC"/>
    <property type="match status" value="1"/>
</dbReference>
<dbReference type="AlphaFoldDB" id="A0A0D0NKW6"/>
<dbReference type="PRINTS" id="PR00260">
    <property type="entry name" value="CHEMTRNSDUCR"/>
</dbReference>
<dbReference type="eggNOG" id="COG0840">
    <property type="taxonomic scope" value="Bacteria"/>
</dbReference>
<dbReference type="EMBL" id="AONG01000012">
    <property type="protein sequence ID" value="KIQ68955.1"/>
    <property type="molecule type" value="Genomic_DNA"/>
</dbReference>
<dbReference type="Pfam" id="PF13426">
    <property type="entry name" value="PAS_9"/>
    <property type="match status" value="1"/>
</dbReference>
<keyword evidence="4" id="KW-0807">Transducer</keyword>
<dbReference type="Pfam" id="PF00015">
    <property type="entry name" value="MCPsignal"/>
    <property type="match status" value="1"/>
</dbReference>
<evidence type="ECO:0000256" key="3">
    <source>
        <dbReference type="ARBA" id="ARBA00029447"/>
    </source>
</evidence>
<dbReference type="GO" id="GO:0004888">
    <property type="term" value="F:transmembrane signaling receptor activity"/>
    <property type="evidence" value="ECO:0007669"/>
    <property type="project" value="InterPro"/>
</dbReference>
<dbReference type="PANTHER" id="PTHR43531:SF11">
    <property type="entry name" value="METHYL-ACCEPTING CHEMOTAXIS PROTEIN 3"/>
    <property type="match status" value="1"/>
</dbReference>
<organism evidence="10 11">
    <name type="scientific">Wenxinia marina DSM 24838</name>
    <dbReference type="NCBI Taxonomy" id="1123501"/>
    <lineage>
        <taxon>Bacteria</taxon>
        <taxon>Pseudomonadati</taxon>
        <taxon>Pseudomonadota</taxon>
        <taxon>Alphaproteobacteria</taxon>
        <taxon>Rhodobacterales</taxon>
        <taxon>Roseobacteraceae</taxon>
        <taxon>Wenxinia</taxon>
    </lineage>
</organism>
<feature type="compositionally biased region" description="Basic and acidic residues" evidence="5">
    <location>
        <begin position="237"/>
        <end position="254"/>
    </location>
</feature>
<sequence>MFLFRNRADAPDTIDNSDAALLSMVDATQAVIHFKPDGTILKANKNFCDALGYREDEIVGRHHSIFVEEAFKDSEHYRDFWTRLQSGEAISDSFPRKTKSGGRIWIQATYAPVRDGNGTIDRVVKVASDVTFRLELVTNLARGLYHLREGDLTHRLPDSDVQEMSKLIRAYNEAADQIGAMVGRVAGIAGRIDDRAASLGTAANNLSNRTETQAATLEQTAAAVHELTSGASTAARTARDVTDAARETRKAAEGSDELVRKVTMAMDQIKTSSEKISQIVKVIDDIAFQTNLLALNAGVEAARAGEAGRGFAVVASEVRGLAQRSSESAREIKGLIDESAGHVTQGVDLVAEASSELNRIFKGVGAISDRVGEVSATLTEQSTTLAEINAAIGELDSVTQNNAAMVQDTAQTSQLLNDDSGALADEVRRFKFHPAAQSDNAALPQRLAS</sequence>